<proteinExistence type="predicted"/>
<gene>
    <name evidence="1" type="ORF">CDAR_456051</name>
</gene>
<comment type="caution">
    <text evidence="1">The sequence shown here is derived from an EMBL/GenBank/DDBJ whole genome shotgun (WGS) entry which is preliminary data.</text>
</comment>
<accession>A0AAV4RT36</accession>
<protein>
    <submittedName>
        <fullName evidence="1">Uncharacterized protein</fullName>
    </submittedName>
</protein>
<evidence type="ECO:0000313" key="2">
    <source>
        <dbReference type="Proteomes" id="UP001054837"/>
    </source>
</evidence>
<keyword evidence="2" id="KW-1185">Reference proteome</keyword>
<name>A0AAV4RT36_9ARAC</name>
<sequence>MSRITVRPSPGVAVQTISGAGQVRRVSNFFNPRHLPLVGLPQACPDPRLLLVESVSMTTASRRPFRKEAAKRFSPITPSLHKNLQPPWMQAGDAGEAISKTRRGRPVFPRCTHARNKPSAPGTRGIVFMLTEDLFITTAVVRPNVDSKFANPSSIIP</sequence>
<dbReference type="AlphaFoldDB" id="A0AAV4RT36"/>
<organism evidence="1 2">
    <name type="scientific">Caerostris darwini</name>
    <dbReference type="NCBI Taxonomy" id="1538125"/>
    <lineage>
        <taxon>Eukaryota</taxon>
        <taxon>Metazoa</taxon>
        <taxon>Ecdysozoa</taxon>
        <taxon>Arthropoda</taxon>
        <taxon>Chelicerata</taxon>
        <taxon>Arachnida</taxon>
        <taxon>Araneae</taxon>
        <taxon>Araneomorphae</taxon>
        <taxon>Entelegynae</taxon>
        <taxon>Araneoidea</taxon>
        <taxon>Araneidae</taxon>
        <taxon>Caerostris</taxon>
    </lineage>
</organism>
<dbReference type="Proteomes" id="UP001054837">
    <property type="component" value="Unassembled WGS sequence"/>
</dbReference>
<evidence type="ECO:0000313" key="1">
    <source>
        <dbReference type="EMBL" id="GIY23450.1"/>
    </source>
</evidence>
<dbReference type="EMBL" id="BPLQ01006551">
    <property type="protein sequence ID" value="GIY23450.1"/>
    <property type="molecule type" value="Genomic_DNA"/>
</dbReference>
<reference evidence="1 2" key="1">
    <citation type="submission" date="2021-06" db="EMBL/GenBank/DDBJ databases">
        <title>Caerostris darwini draft genome.</title>
        <authorList>
            <person name="Kono N."/>
            <person name="Arakawa K."/>
        </authorList>
    </citation>
    <scope>NUCLEOTIDE SEQUENCE [LARGE SCALE GENOMIC DNA]</scope>
</reference>